<sequence>MHDGTTIAFEFAAAAGAHPDDVKRIAVTVEELLTNLYEHGGIKNDERVSMELFVTSSEFSLVLTDPGRPFDPRTDAGENQIAPRGGGAGLKLVRAWASEIEYTSSPAKNRLSLRIPRRAMG</sequence>
<evidence type="ECO:0000256" key="1">
    <source>
        <dbReference type="ARBA" id="ARBA00022527"/>
    </source>
</evidence>
<keyword evidence="4" id="KW-0547">Nucleotide-binding</keyword>
<name>A0A7G9SJ66_9SPHN</name>
<evidence type="ECO:0000259" key="3">
    <source>
        <dbReference type="Pfam" id="PF13581"/>
    </source>
</evidence>
<dbReference type="InterPro" id="IPR050267">
    <property type="entry name" value="Anti-sigma-factor_SerPK"/>
</dbReference>
<keyword evidence="1" id="KW-0808">Transferase</keyword>
<dbReference type="PANTHER" id="PTHR35526:SF3">
    <property type="entry name" value="ANTI-SIGMA-F FACTOR RSBW"/>
    <property type="match status" value="1"/>
</dbReference>
<dbReference type="CDD" id="cd16936">
    <property type="entry name" value="HATPase_RsbW-like"/>
    <property type="match status" value="1"/>
</dbReference>
<feature type="region of interest" description="Disordered" evidence="2">
    <location>
        <begin position="65"/>
        <end position="85"/>
    </location>
</feature>
<dbReference type="KEGG" id="slut:H9L13_02925"/>
<evidence type="ECO:0000313" key="5">
    <source>
        <dbReference type="Proteomes" id="UP000515971"/>
    </source>
</evidence>
<keyword evidence="4" id="KW-0067">ATP-binding</keyword>
<dbReference type="Pfam" id="PF13581">
    <property type="entry name" value="HATPase_c_2"/>
    <property type="match status" value="1"/>
</dbReference>
<dbReference type="PANTHER" id="PTHR35526">
    <property type="entry name" value="ANTI-SIGMA-F FACTOR RSBW-RELATED"/>
    <property type="match status" value="1"/>
</dbReference>
<reference evidence="4 5" key="1">
    <citation type="submission" date="2020-08" db="EMBL/GenBank/DDBJ databases">
        <title>Genome sequence of Sphingomonas lutea KCTC 23642T.</title>
        <authorList>
            <person name="Hyun D.-W."/>
            <person name="Bae J.-W."/>
        </authorList>
    </citation>
    <scope>NUCLEOTIDE SEQUENCE [LARGE SCALE GENOMIC DNA]</scope>
    <source>
        <strain evidence="4 5">KCTC 23642</strain>
    </source>
</reference>
<evidence type="ECO:0000256" key="2">
    <source>
        <dbReference type="SAM" id="MobiDB-lite"/>
    </source>
</evidence>
<dbReference type="GO" id="GO:0005524">
    <property type="term" value="F:ATP binding"/>
    <property type="evidence" value="ECO:0007669"/>
    <property type="project" value="UniProtKB-KW"/>
</dbReference>
<dbReference type="SUPFAM" id="SSF55874">
    <property type="entry name" value="ATPase domain of HSP90 chaperone/DNA topoisomerase II/histidine kinase"/>
    <property type="match status" value="1"/>
</dbReference>
<dbReference type="EMBL" id="CP060718">
    <property type="protein sequence ID" value="QNN67891.1"/>
    <property type="molecule type" value="Genomic_DNA"/>
</dbReference>
<gene>
    <name evidence="4" type="ORF">H9L13_02925</name>
</gene>
<organism evidence="4 5">
    <name type="scientific">Sphingomonas lutea</name>
    <dbReference type="NCBI Taxonomy" id="1045317"/>
    <lineage>
        <taxon>Bacteria</taxon>
        <taxon>Pseudomonadati</taxon>
        <taxon>Pseudomonadota</taxon>
        <taxon>Alphaproteobacteria</taxon>
        <taxon>Sphingomonadales</taxon>
        <taxon>Sphingomonadaceae</taxon>
        <taxon>Sphingomonas</taxon>
    </lineage>
</organism>
<dbReference type="InterPro" id="IPR036890">
    <property type="entry name" value="HATPase_C_sf"/>
</dbReference>
<accession>A0A7G9SJ66</accession>
<dbReference type="InterPro" id="IPR003594">
    <property type="entry name" value="HATPase_dom"/>
</dbReference>
<evidence type="ECO:0000313" key="4">
    <source>
        <dbReference type="EMBL" id="QNN67891.1"/>
    </source>
</evidence>
<keyword evidence="1" id="KW-0723">Serine/threonine-protein kinase</keyword>
<dbReference type="Proteomes" id="UP000515971">
    <property type="component" value="Chromosome"/>
</dbReference>
<dbReference type="AlphaFoldDB" id="A0A7G9SJ66"/>
<dbReference type="RefSeq" id="WP_187538883.1">
    <property type="nucleotide sequence ID" value="NZ_BAABJT010000001.1"/>
</dbReference>
<dbReference type="GO" id="GO:0004674">
    <property type="term" value="F:protein serine/threonine kinase activity"/>
    <property type="evidence" value="ECO:0007669"/>
    <property type="project" value="UniProtKB-KW"/>
</dbReference>
<proteinExistence type="predicted"/>
<dbReference type="Gene3D" id="3.30.565.10">
    <property type="entry name" value="Histidine kinase-like ATPase, C-terminal domain"/>
    <property type="match status" value="1"/>
</dbReference>
<protein>
    <submittedName>
        <fullName evidence="4">ATP-binding protein</fullName>
    </submittedName>
</protein>
<keyword evidence="1" id="KW-0418">Kinase</keyword>
<feature type="domain" description="Histidine kinase/HSP90-like ATPase" evidence="3">
    <location>
        <begin position="9"/>
        <end position="114"/>
    </location>
</feature>
<keyword evidence="5" id="KW-1185">Reference proteome</keyword>